<dbReference type="Proteomes" id="UP000243975">
    <property type="component" value="Unassembled WGS sequence"/>
</dbReference>
<dbReference type="STRING" id="59895.A0A118K2H2"/>
<dbReference type="PANTHER" id="PTHR36742">
    <property type="entry name" value="MYOSIN-G HEAVY CHAIN-LIKE PROTEIN"/>
    <property type="match status" value="1"/>
</dbReference>
<name>A0A118K2H2_CYNCS</name>
<evidence type="ECO:0000256" key="1">
    <source>
        <dbReference type="SAM" id="Phobius"/>
    </source>
</evidence>
<keyword evidence="1" id="KW-1133">Transmembrane helix</keyword>
<evidence type="ECO:0008006" key="4">
    <source>
        <dbReference type="Google" id="ProtNLM"/>
    </source>
</evidence>
<dbReference type="Gramene" id="KVI04378">
    <property type="protein sequence ID" value="KVI04378"/>
    <property type="gene ID" value="Ccrd_017306"/>
</dbReference>
<dbReference type="PANTHER" id="PTHR36742:SF1">
    <property type="entry name" value="MYOSIN-G HEAVY CHAIN-LIKE PROTEIN"/>
    <property type="match status" value="1"/>
</dbReference>
<dbReference type="OrthoDB" id="531455at2759"/>
<keyword evidence="1" id="KW-0472">Membrane</keyword>
<proteinExistence type="predicted"/>
<gene>
    <name evidence="2" type="ORF">Ccrd_017306</name>
</gene>
<organism evidence="2 3">
    <name type="scientific">Cynara cardunculus var. scolymus</name>
    <name type="common">Globe artichoke</name>
    <name type="synonym">Cynara scolymus</name>
    <dbReference type="NCBI Taxonomy" id="59895"/>
    <lineage>
        <taxon>Eukaryota</taxon>
        <taxon>Viridiplantae</taxon>
        <taxon>Streptophyta</taxon>
        <taxon>Embryophyta</taxon>
        <taxon>Tracheophyta</taxon>
        <taxon>Spermatophyta</taxon>
        <taxon>Magnoliopsida</taxon>
        <taxon>eudicotyledons</taxon>
        <taxon>Gunneridae</taxon>
        <taxon>Pentapetalae</taxon>
        <taxon>asterids</taxon>
        <taxon>campanulids</taxon>
        <taxon>Asterales</taxon>
        <taxon>Asteraceae</taxon>
        <taxon>Carduoideae</taxon>
        <taxon>Cardueae</taxon>
        <taxon>Carduinae</taxon>
        <taxon>Cynara</taxon>
    </lineage>
</organism>
<keyword evidence="3" id="KW-1185">Reference proteome</keyword>
<feature type="transmembrane region" description="Helical" evidence="1">
    <location>
        <begin position="148"/>
        <end position="173"/>
    </location>
</feature>
<evidence type="ECO:0000313" key="2">
    <source>
        <dbReference type="EMBL" id="KVI04378.1"/>
    </source>
</evidence>
<dbReference type="OMA" id="RFKPNNY"/>
<accession>A0A118K2H2</accession>
<sequence length="177" mass="19512">MAFMNYTISRVCIHPKYSLLVPHKTKNFNFISSTTTVAALSEKGTDGSIGENDSRNASAAASPSARTRLDLLEQLTSTSPSGYESDGNYAELTIREKLAQLVGERDDDFSIRLGKKLKIPKLLTVSQKRNIKRQAYLNEVSRRNDTNFFAIIGAFVLLPPLIILGVAIATGYVQLFP</sequence>
<evidence type="ECO:0000313" key="3">
    <source>
        <dbReference type="Proteomes" id="UP000243975"/>
    </source>
</evidence>
<dbReference type="AlphaFoldDB" id="A0A118K2H2"/>
<keyword evidence="1" id="KW-0812">Transmembrane</keyword>
<dbReference type="GO" id="GO:0009507">
    <property type="term" value="C:chloroplast"/>
    <property type="evidence" value="ECO:0007669"/>
    <property type="project" value="TreeGrafter"/>
</dbReference>
<dbReference type="EMBL" id="LEKV01002191">
    <property type="protein sequence ID" value="KVI04378.1"/>
    <property type="molecule type" value="Genomic_DNA"/>
</dbReference>
<protein>
    <recommendedName>
        <fullName evidence="4">Transmembrane protein</fullName>
    </recommendedName>
</protein>
<comment type="caution">
    <text evidence="2">The sequence shown here is derived from an EMBL/GenBank/DDBJ whole genome shotgun (WGS) entry which is preliminary data.</text>
</comment>
<reference evidence="2 3" key="1">
    <citation type="journal article" date="2016" name="Sci. Rep.">
        <title>The genome sequence of the outbreeding globe artichoke constructed de novo incorporating a phase-aware low-pass sequencing strategy of F1 progeny.</title>
        <authorList>
            <person name="Scaglione D."/>
            <person name="Reyes-Chin-Wo S."/>
            <person name="Acquadro A."/>
            <person name="Froenicke L."/>
            <person name="Portis E."/>
            <person name="Beitel C."/>
            <person name="Tirone M."/>
            <person name="Mauro R."/>
            <person name="Lo Monaco A."/>
            <person name="Mauromicale G."/>
            <person name="Faccioli P."/>
            <person name="Cattivelli L."/>
            <person name="Rieseberg L."/>
            <person name="Michelmore R."/>
            <person name="Lanteri S."/>
        </authorList>
    </citation>
    <scope>NUCLEOTIDE SEQUENCE [LARGE SCALE GENOMIC DNA]</scope>
    <source>
        <strain evidence="2">2C</strain>
    </source>
</reference>